<reference evidence="2" key="2">
    <citation type="submission" date="2018-03" db="EMBL/GenBank/DDBJ databases">
        <title>The Triticum urartu genome reveals the dynamic nature of wheat genome evolution.</title>
        <authorList>
            <person name="Ling H."/>
            <person name="Ma B."/>
            <person name="Shi X."/>
            <person name="Liu H."/>
            <person name="Dong L."/>
            <person name="Sun H."/>
            <person name="Cao Y."/>
            <person name="Gao Q."/>
            <person name="Zheng S."/>
            <person name="Li Y."/>
            <person name="Yu Y."/>
            <person name="Du H."/>
            <person name="Qi M."/>
            <person name="Li Y."/>
            <person name="Yu H."/>
            <person name="Cui Y."/>
            <person name="Wang N."/>
            <person name="Chen C."/>
            <person name="Wu H."/>
            <person name="Zhao Y."/>
            <person name="Zhang J."/>
            <person name="Li Y."/>
            <person name="Zhou W."/>
            <person name="Zhang B."/>
            <person name="Hu W."/>
            <person name="Eijk M."/>
            <person name="Tang J."/>
            <person name="Witsenboer H."/>
            <person name="Zhao S."/>
            <person name="Li Z."/>
            <person name="Zhang A."/>
            <person name="Wang D."/>
            <person name="Liang C."/>
        </authorList>
    </citation>
    <scope>NUCLEOTIDE SEQUENCE [LARGE SCALE GENOMIC DNA]</scope>
    <source>
        <strain evidence="2">cv. G1812</strain>
    </source>
</reference>
<feature type="compositionally biased region" description="Polar residues" evidence="1">
    <location>
        <begin position="1"/>
        <end position="20"/>
    </location>
</feature>
<dbReference type="Proteomes" id="UP000015106">
    <property type="component" value="Chromosome 4"/>
</dbReference>
<feature type="region of interest" description="Disordered" evidence="1">
    <location>
        <begin position="1"/>
        <end position="25"/>
    </location>
</feature>
<sequence length="98" mass="10638">MRSSGSPDTGHLTNGKTINSPPLGLRGWQQRQWHGIELAQTGSCSLQGQQARPTVCNEGSRDNILQTSIQGFSQADIQPGSGLQNKLEIILLQKLKTQ</sequence>
<proteinExistence type="predicted"/>
<accession>A0A8R7Q3F0</accession>
<evidence type="ECO:0000256" key="1">
    <source>
        <dbReference type="SAM" id="MobiDB-lite"/>
    </source>
</evidence>
<dbReference type="EnsemblPlants" id="TuG1812G0400002067.01.T03">
    <property type="protein sequence ID" value="TuG1812G0400002067.01.T03"/>
    <property type="gene ID" value="TuG1812G0400002067.01"/>
</dbReference>
<dbReference type="Gramene" id="TuG1812G0400002067.01.T03">
    <property type="protein sequence ID" value="TuG1812G0400002067.01.T03"/>
    <property type="gene ID" value="TuG1812G0400002067.01"/>
</dbReference>
<dbReference type="EnsemblPlants" id="TuG1812G0400002067.01.T04">
    <property type="protein sequence ID" value="TuG1812G0400002067.01.T04"/>
    <property type="gene ID" value="TuG1812G0400002067.01"/>
</dbReference>
<dbReference type="Gramene" id="TuG1812G0400002067.01.T04">
    <property type="protein sequence ID" value="TuG1812G0400002067.01.T04"/>
    <property type="gene ID" value="TuG1812G0400002067.01"/>
</dbReference>
<keyword evidence="3" id="KW-1185">Reference proteome</keyword>
<reference evidence="2" key="3">
    <citation type="submission" date="2022-06" db="UniProtKB">
        <authorList>
            <consortium name="EnsemblPlants"/>
        </authorList>
    </citation>
    <scope>IDENTIFICATION</scope>
</reference>
<organism evidence="2 3">
    <name type="scientific">Triticum urartu</name>
    <name type="common">Red wild einkorn</name>
    <name type="synonym">Crithodium urartu</name>
    <dbReference type="NCBI Taxonomy" id="4572"/>
    <lineage>
        <taxon>Eukaryota</taxon>
        <taxon>Viridiplantae</taxon>
        <taxon>Streptophyta</taxon>
        <taxon>Embryophyta</taxon>
        <taxon>Tracheophyta</taxon>
        <taxon>Spermatophyta</taxon>
        <taxon>Magnoliopsida</taxon>
        <taxon>Liliopsida</taxon>
        <taxon>Poales</taxon>
        <taxon>Poaceae</taxon>
        <taxon>BOP clade</taxon>
        <taxon>Pooideae</taxon>
        <taxon>Triticodae</taxon>
        <taxon>Triticeae</taxon>
        <taxon>Triticinae</taxon>
        <taxon>Triticum</taxon>
    </lineage>
</organism>
<reference evidence="3" key="1">
    <citation type="journal article" date="2013" name="Nature">
        <title>Draft genome of the wheat A-genome progenitor Triticum urartu.</title>
        <authorList>
            <person name="Ling H.Q."/>
            <person name="Zhao S."/>
            <person name="Liu D."/>
            <person name="Wang J."/>
            <person name="Sun H."/>
            <person name="Zhang C."/>
            <person name="Fan H."/>
            <person name="Li D."/>
            <person name="Dong L."/>
            <person name="Tao Y."/>
            <person name="Gao C."/>
            <person name="Wu H."/>
            <person name="Li Y."/>
            <person name="Cui Y."/>
            <person name="Guo X."/>
            <person name="Zheng S."/>
            <person name="Wang B."/>
            <person name="Yu K."/>
            <person name="Liang Q."/>
            <person name="Yang W."/>
            <person name="Lou X."/>
            <person name="Chen J."/>
            <person name="Feng M."/>
            <person name="Jian J."/>
            <person name="Zhang X."/>
            <person name="Luo G."/>
            <person name="Jiang Y."/>
            <person name="Liu J."/>
            <person name="Wang Z."/>
            <person name="Sha Y."/>
            <person name="Zhang B."/>
            <person name="Wu H."/>
            <person name="Tang D."/>
            <person name="Shen Q."/>
            <person name="Xue P."/>
            <person name="Zou S."/>
            <person name="Wang X."/>
            <person name="Liu X."/>
            <person name="Wang F."/>
            <person name="Yang Y."/>
            <person name="An X."/>
            <person name="Dong Z."/>
            <person name="Zhang K."/>
            <person name="Zhang X."/>
            <person name="Luo M.C."/>
            <person name="Dvorak J."/>
            <person name="Tong Y."/>
            <person name="Wang J."/>
            <person name="Yang H."/>
            <person name="Li Z."/>
            <person name="Wang D."/>
            <person name="Zhang A."/>
            <person name="Wang J."/>
        </authorList>
    </citation>
    <scope>NUCLEOTIDE SEQUENCE</scope>
    <source>
        <strain evidence="3">cv. G1812</strain>
    </source>
</reference>
<dbReference type="AlphaFoldDB" id="A0A8R7Q3F0"/>
<evidence type="ECO:0000313" key="3">
    <source>
        <dbReference type="Proteomes" id="UP000015106"/>
    </source>
</evidence>
<evidence type="ECO:0000313" key="2">
    <source>
        <dbReference type="EnsemblPlants" id="TuG1812G0400002067.01.T03"/>
    </source>
</evidence>
<name>A0A8R7Q3F0_TRIUA</name>
<protein>
    <submittedName>
        <fullName evidence="2">Uncharacterized protein</fullName>
    </submittedName>
</protein>